<accession>A0AAW1YMT1</accession>
<dbReference type="Proteomes" id="UP001457282">
    <property type="component" value="Unassembled WGS sequence"/>
</dbReference>
<feature type="chain" id="PRO_5043430314" evidence="2">
    <location>
        <begin position="21"/>
        <end position="149"/>
    </location>
</feature>
<evidence type="ECO:0000256" key="1">
    <source>
        <dbReference type="SAM" id="Phobius"/>
    </source>
</evidence>
<gene>
    <name evidence="3" type="ORF">M0R45_005448</name>
</gene>
<evidence type="ECO:0000313" key="3">
    <source>
        <dbReference type="EMBL" id="KAK9949940.1"/>
    </source>
</evidence>
<comment type="caution">
    <text evidence="3">The sequence shown here is derived from an EMBL/GenBank/DDBJ whole genome shotgun (WGS) entry which is preliminary data.</text>
</comment>
<keyword evidence="1" id="KW-0472">Membrane</keyword>
<dbReference type="AlphaFoldDB" id="A0AAW1YMT1"/>
<feature type="signal peptide" evidence="2">
    <location>
        <begin position="1"/>
        <end position="20"/>
    </location>
</feature>
<dbReference type="EMBL" id="JBEDUW010000001">
    <property type="protein sequence ID" value="KAK9949940.1"/>
    <property type="molecule type" value="Genomic_DNA"/>
</dbReference>
<keyword evidence="1" id="KW-1133">Transmembrane helix</keyword>
<keyword evidence="4" id="KW-1185">Reference proteome</keyword>
<organism evidence="3 4">
    <name type="scientific">Rubus argutus</name>
    <name type="common">Southern blackberry</name>
    <dbReference type="NCBI Taxonomy" id="59490"/>
    <lineage>
        <taxon>Eukaryota</taxon>
        <taxon>Viridiplantae</taxon>
        <taxon>Streptophyta</taxon>
        <taxon>Embryophyta</taxon>
        <taxon>Tracheophyta</taxon>
        <taxon>Spermatophyta</taxon>
        <taxon>Magnoliopsida</taxon>
        <taxon>eudicotyledons</taxon>
        <taxon>Gunneridae</taxon>
        <taxon>Pentapetalae</taxon>
        <taxon>rosids</taxon>
        <taxon>fabids</taxon>
        <taxon>Rosales</taxon>
        <taxon>Rosaceae</taxon>
        <taxon>Rosoideae</taxon>
        <taxon>Rosoideae incertae sedis</taxon>
        <taxon>Rubus</taxon>
    </lineage>
</organism>
<feature type="transmembrane region" description="Helical" evidence="1">
    <location>
        <begin position="52"/>
        <end position="74"/>
    </location>
</feature>
<reference evidence="3 4" key="1">
    <citation type="journal article" date="2023" name="G3 (Bethesda)">
        <title>A chromosome-length genome assembly and annotation of blackberry (Rubus argutus, cv. 'Hillquist').</title>
        <authorList>
            <person name="Bruna T."/>
            <person name="Aryal R."/>
            <person name="Dudchenko O."/>
            <person name="Sargent D.J."/>
            <person name="Mead D."/>
            <person name="Buti M."/>
            <person name="Cavallini A."/>
            <person name="Hytonen T."/>
            <person name="Andres J."/>
            <person name="Pham M."/>
            <person name="Weisz D."/>
            <person name="Mascagni F."/>
            <person name="Usai G."/>
            <person name="Natali L."/>
            <person name="Bassil N."/>
            <person name="Fernandez G.E."/>
            <person name="Lomsadze A."/>
            <person name="Armour M."/>
            <person name="Olukolu B."/>
            <person name="Poorten T."/>
            <person name="Britton C."/>
            <person name="Davik J."/>
            <person name="Ashrafi H."/>
            <person name="Aiden E.L."/>
            <person name="Borodovsky M."/>
            <person name="Worthington M."/>
        </authorList>
    </citation>
    <scope>NUCLEOTIDE SEQUENCE [LARGE SCALE GENOMIC DNA]</scope>
    <source>
        <strain evidence="3">PI 553951</strain>
    </source>
</reference>
<proteinExistence type="predicted"/>
<name>A0AAW1YMT1_RUBAR</name>
<protein>
    <submittedName>
        <fullName evidence="3">Uncharacterized protein</fullName>
    </submittedName>
</protein>
<sequence length="149" mass="16579">MANLLLTVVVLFALFACFEGMFMEFIGCLVGNVTLCVAFFSVVAAVANFPGVVLFVAIVLQASYMLALLFAVFYHATRRRFRMQLYHCFRIAFGWARWMYPRVCIIQALAHLPRALQSIRRGYGPRGHSMMAALRAARHGAGLGSHGSD</sequence>
<evidence type="ECO:0000256" key="2">
    <source>
        <dbReference type="SAM" id="SignalP"/>
    </source>
</evidence>
<keyword evidence="1" id="KW-0812">Transmembrane</keyword>
<evidence type="ECO:0000313" key="4">
    <source>
        <dbReference type="Proteomes" id="UP001457282"/>
    </source>
</evidence>
<keyword evidence="2" id="KW-0732">Signal</keyword>